<feature type="transmembrane region" description="Helical" evidence="1">
    <location>
        <begin position="76"/>
        <end position="96"/>
    </location>
</feature>
<protein>
    <recommendedName>
        <fullName evidence="4">DUF1772 domain-containing protein</fullName>
    </recommendedName>
</protein>
<dbReference type="RefSeq" id="WP_107566804.1">
    <property type="nucleotide sequence ID" value="NZ_PYYB01000001.1"/>
</dbReference>
<evidence type="ECO:0000256" key="1">
    <source>
        <dbReference type="SAM" id="Phobius"/>
    </source>
</evidence>
<name>A0A2T4UGJ9_9ACTN</name>
<evidence type="ECO:0000313" key="2">
    <source>
        <dbReference type="EMBL" id="PTL58366.1"/>
    </source>
</evidence>
<feature type="transmembrane region" description="Helical" evidence="1">
    <location>
        <begin position="50"/>
        <end position="70"/>
    </location>
</feature>
<dbReference type="Proteomes" id="UP000240739">
    <property type="component" value="Unassembled WGS sequence"/>
</dbReference>
<keyword evidence="1" id="KW-0812">Transmembrane</keyword>
<evidence type="ECO:0000313" key="3">
    <source>
        <dbReference type="Proteomes" id="UP000240739"/>
    </source>
</evidence>
<dbReference type="AlphaFoldDB" id="A0A2T4UGJ9"/>
<dbReference type="OrthoDB" id="27509at2"/>
<feature type="transmembrane region" description="Helical" evidence="1">
    <location>
        <begin position="117"/>
        <end position="136"/>
    </location>
</feature>
<dbReference type="EMBL" id="PYYB01000001">
    <property type="protein sequence ID" value="PTL58366.1"/>
    <property type="molecule type" value="Genomic_DNA"/>
</dbReference>
<reference evidence="2 3" key="1">
    <citation type="submission" date="2018-03" db="EMBL/GenBank/DDBJ databases">
        <title>Aquarubrobacter algicola gen. nov., sp. nov., a novel actinobacterium isolated from shallow eutrophic lake during the end of cyanobacterial harmful algal blooms.</title>
        <authorList>
            <person name="Chun S.J."/>
        </authorList>
    </citation>
    <scope>NUCLEOTIDE SEQUENCE [LARGE SCALE GENOMIC DNA]</scope>
    <source>
        <strain evidence="2 3">Seoho-28</strain>
    </source>
</reference>
<feature type="transmembrane region" description="Helical" evidence="1">
    <location>
        <begin position="6"/>
        <end position="29"/>
    </location>
</feature>
<proteinExistence type="predicted"/>
<keyword evidence="1" id="KW-0472">Membrane</keyword>
<evidence type="ECO:0008006" key="4">
    <source>
        <dbReference type="Google" id="ProtNLM"/>
    </source>
</evidence>
<keyword evidence="1" id="KW-1133">Transmembrane helix</keyword>
<comment type="caution">
    <text evidence="2">The sequence shown here is derived from an EMBL/GenBank/DDBJ whole genome shotgun (WGS) entry which is preliminary data.</text>
</comment>
<organism evidence="2 3">
    <name type="scientific">Paraconexibacter algicola</name>
    <dbReference type="NCBI Taxonomy" id="2133960"/>
    <lineage>
        <taxon>Bacteria</taxon>
        <taxon>Bacillati</taxon>
        <taxon>Actinomycetota</taxon>
        <taxon>Thermoleophilia</taxon>
        <taxon>Solirubrobacterales</taxon>
        <taxon>Paraconexibacteraceae</taxon>
        <taxon>Paraconexibacter</taxon>
    </lineage>
</organism>
<gene>
    <name evidence="2" type="ORF">C7Y72_01235</name>
</gene>
<accession>A0A2T4UGJ9</accession>
<keyword evidence="3" id="KW-1185">Reference proteome</keyword>
<sequence length="140" mass="14954">MLLELLNLVDVAVLCGLIWTIQVVHYPLFARVPEPAWPAYEAEHQQRITVLVLPLMLANVGLAAALLLDGGAPQDLAIANLALAGGIFAATGAVYAPMHGRLAARHDPALLTRLVRLNWLRTLAWTAQLAVAIALLDAAV</sequence>